<keyword evidence="7 8" id="KW-0472">Membrane</keyword>
<feature type="transmembrane region" description="Helical" evidence="8">
    <location>
        <begin position="32"/>
        <end position="56"/>
    </location>
</feature>
<evidence type="ECO:0000256" key="1">
    <source>
        <dbReference type="ARBA" id="ARBA00004651"/>
    </source>
</evidence>
<dbReference type="GO" id="GO:0005886">
    <property type="term" value="C:plasma membrane"/>
    <property type="evidence" value="ECO:0007669"/>
    <property type="project" value="UniProtKB-SubCell"/>
</dbReference>
<feature type="transmembrane region" description="Helical" evidence="8">
    <location>
        <begin position="72"/>
        <end position="93"/>
    </location>
</feature>
<evidence type="ECO:0000256" key="8">
    <source>
        <dbReference type="SAM" id="Phobius"/>
    </source>
</evidence>
<dbReference type="PANTHER" id="PTHR21716">
    <property type="entry name" value="TRANSMEMBRANE PROTEIN"/>
    <property type="match status" value="1"/>
</dbReference>
<dbReference type="InterPro" id="IPR002549">
    <property type="entry name" value="AI-2E-like"/>
</dbReference>
<evidence type="ECO:0000256" key="2">
    <source>
        <dbReference type="ARBA" id="ARBA00009773"/>
    </source>
</evidence>
<comment type="similarity">
    <text evidence="2">Belongs to the autoinducer-2 exporter (AI-2E) (TC 2.A.86) family.</text>
</comment>
<gene>
    <name evidence="9" type="ORF">SAMN05216243_1730</name>
</gene>
<dbReference type="PANTHER" id="PTHR21716:SF53">
    <property type="entry name" value="PERMEASE PERM-RELATED"/>
    <property type="match status" value="1"/>
</dbReference>
<keyword evidence="6 8" id="KW-1133">Transmembrane helix</keyword>
<evidence type="ECO:0000313" key="9">
    <source>
        <dbReference type="EMBL" id="SDK04340.1"/>
    </source>
</evidence>
<protein>
    <submittedName>
        <fullName evidence="9">Predicted PurR-regulated permease PerM</fullName>
    </submittedName>
</protein>
<dbReference type="EMBL" id="FNFL01000002">
    <property type="protein sequence ID" value="SDK04340.1"/>
    <property type="molecule type" value="Genomic_DNA"/>
</dbReference>
<feature type="transmembrane region" description="Helical" evidence="8">
    <location>
        <begin position="318"/>
        <end position="344"/>
    </location>
</feature>
<name>A0A1G8YQM8_9BACI</name>
<feature type="transmembrane region" description="Helical" evidence="8">
    <location>
        <begin position="226"/>
        <end position="243"/>
    </location>
</feature>
<proteinExistence type="inferred from homology"/>
<evidence type="ECO:0000256" key="4">
    <source>
        <dbReference type="ARBA" id="ARBA00022475"/>
    </source>
</evidence>
<feature type="transmembrane region" description="Helical" evidence="8">
    <location>
        <begin position="281"/>
        <end position="298"/>
    </location>
</feature>
<organism evidence="9 10">
    <name type="scientific">Sediminibacillus albus</name>
    <dbReference type="NCBI Taxonomy" id="407036"/>
    <lineage>
        <taxon>Bacteria</taxon>
        <taxon>Bacillati</taxon>
        <taxon>Bacillota</taxon>
        <taxon>Bacilli</taxon>
        <taxon>Bacillales</taxon>
        <taxon>Bacillaceae</taxon>
        <taxon>Sediminibacillus</taxon>
    </lineage>
</organism>
<evidence type="ECO:0000313" key="10">
    <source>
        <dbReference type="Proteomes" id="UP000198694"/>
    </source>
</evidence>
<keyword evidence="5 8" id="KW-0812">Transmembrane</keyword>
<keyword evidence="3" id="KW-0813">Transport</keyword>
<accession>A0A1G8YQM8</accession>
<keyword evidence="4" id="KW-1003">Cell membrane</keyword>
<feature type="transmembrane region" description="Helical" evidence="8">
    <location>
        <begin position="9"/>
        <end position="26"/>
    </location>
</feature>
<sequence>MTELTKRKWFVPGVGIALLLLIIYLLDLVSYIFTPLAIIFTTLAAPIIVAGVLYYLMRPVVILANRYMPKSLAILLGYLLAAGFLTGLVFLIGPPLQRQFSTLIDNIPQFIDGVQAWLKSVQNNSWIQRFQENGNMSSDQLASRAAESLSTSLESIGANIINVISTITNIAVLIVTVPFILFYMLKEGYKLPKRLLTFTPDKYEDEGAKVLKDMDHALSSYIQGQLLVSLCVGTLLTIGYFILGLKYPLVLGLVATVTNVVPFIGPFIGTAPAVIVGLVESPLKGLLVLVVIVIVQQIDSNFISPQVMGRKLDIHPLTVILILLVAANFGGIIGLILGVPVYAVGKTIVVNMYRFILIRRKAKYEAANRL</sequence>
<dbReference type="AlphaFoldDB" id="A0A1G8YQM8"/>
<dbReference type="Pfam" id="PF01594">
    <property type="entry name" value="AI-2E_transport"/>
    <property type="match status" value="1"/>
</dbReference>
<dbReference type="STRING" id="407036.SAMN05216243_1730"/>
<dbReference type="OrthoDB" id="9793390at2"/>
<dbReference type="GO" id="GO:0055085">
    <property type="term" value="P:transmembrane transport"/>
    <property type="evidence" value="ECO:0007669"/>
    <property type="project" value="TreeGrafter"/>
</dbReference>
<evidence type="ECO:0000256" key="5">
    <source>
        <dbReference type="ARBA" id="ARBA00022692"/>
    </source>
</evidence>
<evidence type="ECO:0000256" key="6">
    <source>
        <dbReference type="ARBA" id="ARBA00022989"/>
    </source>
</evidence>
<feature type="transmembrane region" description="Helical" evidence="8">
    <location>
        <begin position="160"/>
        <end position="185"/>
    </location>
</feature>
<comment type="subcellular location">
    <subcellularLocation>
        <location evidence="1">Cell membrane</location>
        <topology evidence="1">Multi-pass membrane protein</topology>
    </subcellularLocation>
</comment>
<dbReference type="Proteomes" id="UP000198694">
    <property type="component" value="Unassembled WGS sequence"/>
</dbReference>
<evidence type="ECO:0000256" key="3">
    <source>
        <dbReference type="ARBA" id="ARBA00022448"/>
    </source>
</evidence>
<evidence type="ECO:0000256" key="7">
    <source>
        <dbReference type="ARBA" id="ARBA00023136"/>
    </source>
</evidence>
<dbReference type="RefSeq" id="WP_093213059.1">
    <property type="nucleotide sequence ID" value="NZ_FNFL01000002.1"/>
</dbReference>
<keyword evidence="10" id="KW-1185">Reference proteome</keyword>
<reference evidence="9 10" key="1">
    <citation type="submission" date="2016-10" db="EMBL/GenBank/DDBJ databases">
        <authorList>
            <person name="de Groot N.N."/>
        </authorList>
    </citation>
    <scope>NUCLEOTIDE SEQUENCE [LARGE SCALE GENOMIC DNA]</scope>
    <source>
        <strain evidence="9 10">CGMCC 1.6502</strain>
    </source>
</reference>